<organism evidence="2 3">
    <name type="scientific">Candidatus Rhodoblastus alkanivorans</name>
    <dbReference type="NCBI Taxonomy" id="2954117"/>
    <lineage>
        <taxon>Bacteria</taxon>
        <taxon>Pseudomonadati</taxon>
        <taxon>Pseudomonadota</taxon>
        <taxon>Alphaproteobacteria</taxon>
        <taxon>Hyphomicrobiales</taxon>
        <taxon>Rhodoblastaceae</taxon>
        <taxon>Rhodoblastus</taxon>
    </lineage>
</organism>
<dbReference type="CDD" id="cd00865">
    <property type="entry name" value="PEBP_bact_arch"/>
    <property type="match status" value="1"/>
</dbReference>
<gene>
    <name evidence="2" type="ORF">K2U94_06870</name>
</gene>
<evidence type="ECO:0000256" key="1">
    <source>
        <dbReference type="SAM" id="SignalP"/>
    </source>
</evidence>
<accession>A0ABS9Z477</accession>
<dbReference type="InterPro" id="IPR036610">
    <property type="entry name" value="PEBP-like_sf"/>
</dbReference>
<dbReference type="PANTHER" id="PTHR30289:SF1">
    <property type="entry name" value="PEBP (PHOSPHATIDYLETHANOLAMINE-BINDING PROTEIN) FAMILY PROTEIN"/>
    <property type="match status" value="1"/>
</dbReference>
<dbReference type="SUPFAM" id="SSF49777">
    <property type="entry name" value="PEBP-like"/>
    <property type="match status" value="1"/>
</dbReference>
<keyword evidence="1" id="KW-0732">Signal</keyword>
<dbReference type="Proteomes" id="UP001139104">
    <property type="component" value="Unassembled WGS sequence"/>
</dbReference>
<dbReference type="GO" id="GO:0004860">
    <property type="term" value="F:protein kinase inhibitor activity"/>
    <property type="evidence" value="ECO:0007669"/>
    <property type="project" value="UniProtKB-KW"/>
</dbReference>
<dbReference type="RefSeq" id="WP_243066492.1">
    <property type="nucleotide sequence ID" value="NZ_JAIVFK010000069.1"/>
</dbReference>
<dbReference type="NCBIfam" id="TIGR00481">
    <property type="entry name" value="YbhB/YbcL family Raf kinase inhibitor-like protein"/>
    <property type="match status" value="1"/>
</dbReference>
<evidence type="ECO:0000313" key="3">
    <source>
        <dbReference type="Proteomes" id="UP001139104"/>
    </source>
</evidence>
<dbReference type="Gene3D" id="3.90.280.10">
    <property type="entry name" value="PEBP-like"/>
    <property type="match status" value="1"/>
</dbReference>
<keyword evidence="2" id="KW-0649">Protein kinase inhibitor</keyword>
<evidence type="ECO:0000313" key="2">
    <source>
        <dbReference type="EMBL" id="MCI4682483.1"/>
    </source>
</evidence>
<sequence>MALLRLLAAALFLASATAGARAFELKSPDIAPGGGEIGETFVNNSFGCHGGNLSPALVWRNPPPGAKSFAITVHDPDAPVRGGFWHWAVYNIPVNVTGLPQGAGDGSGAGLPAGAKQVANDFGRPGYGGPCPPKGDRTHHYHFTVYALKTERLALPPHATASAAGAMIGANALGKASLIGTYGH</sequence>
<keyword evidence="3" id="KW-1185">Reference proteome</keyword>
<reference evidence="2" key="1">
    <citation type="journal article" date="2022" name="ISME J.">
        <title>Identification of active gaseous-alkane degraders at natural gas seeps.</title>
        <authorList>
            <person name="Farhan Ul Haque M."/>
            <person name="Hernandez M."/>
            <person name="Crombie A.T."/>
            <person name="Murrell J.C."/>
        </authorList>
    </citation>
    <scope>NUCLEOTIDE SEQUENCE</scope>
    <source>
        <strain evidence="2">PC2</strain>
    </source>
</reference>
<comment type="caution">
    <text evidence="2">The sequence shown here is derived from an EMBL/GenBank/DDBJ whole genome shotgun (WGS) entry which is preliminary data.</text>
</comment>
<feature type="chain" id="PRO_5045601790" evidence="1">
    <location>
        <begin position="23"/>
        <end position="184"/>
    </location>
</feature>
<dbReference type="InterPro" id="IPR005247">
    <property type="entry name" value="YbhB_YbcL/LppC-like"/>
</dbReference>
<dbReference type="PANTHER" id="PTHR30289">
    <property type="entry name" value="UNCHARACTERIZED PROTEIN YBCL-RELATED"/>
    <property type="match status" value="1"/>
</dbReference>
<name>A0ABS9Z477_9HYPH</name>
<proteinExistence type="predicted"/>
<dbReference type="EMBL" id="JAIVFP010000001">
    <property type="protein sequence ID" value="MCI4682483.1"/>
    <property type="molecule type" value="Genomic_DNA"/>
</dbReference>
<feature type="signal peptide" evidence="1">
    <location>
        <begin position="1"/>
        <end position="22"/>
    </location>
</feature>
<protein>
    <submittedName>
        <fullName evidence="2">YbhB/YbcL family Raf kinase inhibitor-like protein</fullName>
    </submittedName>
</protein>
<dbReference type="Pfam" id="PF01161">
    <property type="entry name" value="PBP"/>
    <property type="match status" value="1"/>
</dbReference>
<dbReference type="InterPro" id="IPR008914">
    <property type="entry name" value="PEBP"/>
</dbReference>